<organism evidence="2 3">
    <name type="scientific">Paenibacillus odorifer</name>
    <dbReference type="NCBI Taxonomy" id="189426"/>
    <lineage>
        <taxon>Bacteria</taxon>
        <taxon>Bacillati</taxon>
        <taxon>Bacillota</taxon>
        <taxon>Bacilli</taxon>
        <taxon>Bacillales</taxon>
        <taxon>Paenibacillaceae</taxon>
        <taxon>Paenibacillus</taxon>
    </lineage>
</organism>
<accession>A0AB36JMC2</accession>
<evidence type="ECO:0000313" key="2">
    <source>
        <dbReference type="EMBL" id="OME22683.1"/>
    </source>
</evidence>
<gene>
    <name evidence="2" type="ORF">BSK47_07240</name>
</gene>
<evidence type="ECO:0000313" key="3">
    <source>
        <dbReference type="Proteomes" id="UP000187323"/>
    </source>
</evidence>
<dbReference type="Proteomes" id="UP000187323">
    <property type="component" value="Unassembled WGS sequence"/>
</dbReference>
<proteinExistence type="predicted"/>
<evidence type="ECO:0000256" key="1">
    <source>
        <dbReference type="SAM" id="MobiDB-lite"/>
    </source>
</evidence>
<feature type="region of interest" description="Disordered" evidence="1">
    <location>
        <begin position="1"/>
        <end position="36"/>
    </location>
</feature>
<protein>
    <submittedName>
        <fullName evidence="2">Uncharacterized protein</fullName>
    </submittedName>
</protein>
<comment type="caution">
    <text evidence="2">The sequence shown here is derived from an EMBL/GenBank/DDBJ whole genome shotgun (WGS) entry which is preliminary data.</text>
</comment>
<feature type="compositionally biased region" description="Low complexity" evidence="1">
    <location>
        <begin position="17"/>
        <end position="36"/>
    </location>
</feature>
<reference evidence="2 3" key="1">
    <citation type="submission" date="2016-10" db="EMBL/GenBank/DDBJ databases">
        <title>Paenibacillus species isolates.</title>
        <authorList>
            <person name="Beno S.M."/>
        </authorList>
    </citation>
    <scope>NUCLEOTIDE SEQUENCE [LARGE SCALE GENOMIC DNA]</scope>
    <source>
        <strain evidence="2 3">FSL H7-0918</strain>
    </source>
</reference>
<name>A0AB36JMC2_9BACL</name>
<dbReference type="EMBL" id="MPTO01000005">
    <property type="protein sequence ID" value="OME22683.1"/>
    <property type="molecule type" value="Genomic_DNA"/>
</dbReference>
<dbReference type="AlphaFoldDB" id="A0AB36JMC2"/>
<sequence>MIDEERSAAVGICQPQRSSDNGSGVSDSRSGVRTTAAEVRTAAAEFGQRQWVSVSGNGG</sequence>